<evidence type="ECO:0000256" key="4">
    <source>
        <dbReference type="SAM" id="MobiDB-lite"/>
    </source>
</evidence>
<comment type="similarity">
    <text evidence="2">Belongs to the membrane fusion protein (MFP) (TC 8.A.1) family.</text>
</comment>
<proteinExistence type="inferred from homology"/>
<dbReference type="SUPFAM" id="SSF111369">
    <property type="entry name" value="HlyD-like secretion proteins"/>
    <property type="match status" value="1"/>
</dbReference>
<reference evidence="6 7" key="1">
    <citation type="journal article" date="2011" name="Front. Microbiol.">
        <title>Genomic signatures of strain selection and enhancement in Bacillus atrophaeus var. globigii, a historical biowarfare simulant.</title>
        <authorList>
            <person name="Gibbons H.S."/>
            <person name="Broomall S.M."/>
            <person name="McNew L.A."/>
            <person name="Daligault H."/>
            <person name="Chapman C."/>
            <person name="Bruce D."/>
            <person name="Karavis M."/>
            <person name="Krepps M."/>
            <person name="McGregor P.A."/>
            <person name="Hong C."/>
            <person name="Park K.H."/>
            <person name="Akmal A."/>
            <person name="Feldman A."/>
            <person name="Lin J.S."/>
            <person name="Chang W.E."/>
            <person name="Higgs B.W."/>
            <person name="Demirev P."/>
            <person name="Lindquist J."/>
            <person name="Liem A."/>
            <person name="Fochler E."/>
            <person name="Read T.D."/>
            <person name="Tapia R."/>
            <person name="Johnson S."/>
            <person name="Bishop-Lilly K.A."/>
            <person name="Detter C."/>
            <person name="Han C."/>
            <person name="Sozhamannan S."/>
            <person name="Rosenzweig C.N."/>
            <person name="Skowronski E.W."/>
        </authorList>
    </citation>
    <scope>NUCLEOTIDE SEQUENCE [LARGE SCALE GENOMIC DNA]</scope>
    <source>
        <strain evidence="6 7">MLST1</strain>
    </source>
</reference>
<comment type="subcellular location">
    <subcellularLocation>
        <location evidence="1">Cell envelope</location>
    </subcellularLocation>
</comment>
<evidence type="ECO:0000313" key="6">
    <source>
        <dbReference type="EMBL" id="RUO26239.1"/>
    </source>
</evidence>
<evidence type="ECO:0000256" key="1">
    <source>
        <dbReference type="ARBA" id="ARBA00004196"/>
    </source>
</evidence>
<dbReference type="AlphaFoldDB" id="A0A432W877"/>
<protein>
    <submittedName>
        <fullName evidence="6">Efflux transporter periplasmic adaptor subunit</fullName>
    </submittedName>
</protein>
<evidence type="ECO:0000256" key="3">
    <source>
        <dbReference type="ARBA" id="ARBA00023054"/>
    </source>
</evidence>
<accession>A0A432W877</accession>
<dbReference type="PANTHER" id="PTHR32347:SF29">
    <property type="entry name" value="UPF0194 MEMBRANE PROTEIN YBHG"/>
    <property type="match status" value="1"/>
</dbReference>
<dbReference type="Proteomes" id="UP000288293">
    <property type="component" value="Unassembled WGS sequence"/>
</dbReference>
<dbReference type="RefSeq" id="WP_126803053.1">
    <property type="nucleotide sequence ID" value="NZ_PIPL01000001.1"/>
</dbReference>
<dbReference type="GO" id="GO:0022857">
    <property type="term" value="F:transmembrane transporter activity"/>
    <property type="evidence" value="ECO:0007669"/>
    <property type="project" value="InterPro"/>
</dbReference>
<dbReference type="InterPro" id="IPR050465">
    <property type="entry name" value="UPF0194_transport"/>
</dbReference>
<dbReference type="InterPro" id="IPR006143">
    <property type="entry name" value="RND_pump_MFP"/>
</dbReference>
<keyword evidence="3" id="KW-0175">Coiled coil</keyword>
<gene>
    <name evidence="6" type="ORF">CWE09_05855</name>
</gene>
<dbReference type="OrthoDB" id="9791520at2"/>
<feature type="domain" description="YknX-like C-terminal permuted SH3-like" evidence="5">
    <location>
        <begin position="326"/>
        <end position="392"/>
    </location>
</feature>
<dbReference type="Pfam" id="PF25989">
    <property type="entry name" value="YknX_C"/>
    <property type="match status" value="1"/>
</dbReference>
<dbReference type="InterPro" id="IPR058637">
    <property type="entry name" value="YknX-like_C"/>
</dbReference>
<evidence type="ECO:0000313" key="7">
    <source>
        <dbReference type="Proteomes" id="UP000288293"/>
    </source>
</evidence>
<dbReference type="Gene3D" id="6.10.140.1990">
    <property type="match status" value="1"/>
</dbReference>
<organism evidence="6 7">
    <name type="scientific">Aliidiomarina minuta</name>
    <dbReference type="NCBI Taxonomy" id="880057"/>
    <lineage>
        <taxon>Bacteria</taxon>
        <taxon>Pseudomonadati</taxon>
        <taxon>Pseudomonadota</taxon>
        <taxon>Gammaproteobacteria</taxon>
        <taxon>Alteromonadales</taxon>
        <taxon>Idiomarinaceae</taxon>
        <taxon>Aliidiomarina</taxon>
    </lineage>
</organism>
<dbReference type="GO" id="GO:0019898">
    <property type="term" value="C:extrinsic component of membrane"/>
    <property type="evidence" value="ECO:0007669"/>
    <property type="project" value="InterPro"/>
</dbReference>
<sequence>MKLATKPLIFSVIGVALLILIVWALRPGPIQVSTAVAEQGHFAEYVEEEARTRLRNTYNISAPIQGYLQRVELEPGDSVEAGETLFALETTPTPSLDARSREQARETLAAARSRRNAAQAVWENQVAEHEFAQREFARIENLHGQALVSQTELERAANTLARAHANERAAKASLESASYEVDNARAVLEITEGTRTESQLPVVSPIEGVVLQLHRCCEGVVAPGQEIMQLGNLDELEVRVDVLSADAVRITPGMKVEFERWGGEGALYGQVRRVEPAGYTRYSALGIEEQRVPVYVEFTSERDKWQQLGYGYRLESIITLWESDDVIHIPVNALFREDDTWHVFVVENGRARLQAVETGRRSGIRQQITSGLQGGQRVITHPPSDLSHNQRVQW</sequence>
<comment type="caution">
    <text evidence="6">The sequence shown here is derived from an EMBL/GenBank/DDBJ whole genome shotgun (WGS) entry which is preliminary data.</text>
</comment>
<name>A0A432W877_9GAMM</name>
<dbReference type="InterPro" id="IPR030190">
    <property type="entry name" value="MacA_alpha-hairpin_sf"/>
</dbReference>
<evidence type="ECO:0000259" key="5">
    <source>
        <dbReference type="Pfam" id="PF25989"/>
    </source>
</evidence>
<dbReference type="GO" id="GO:1990195">
    <property type="term" value="C:macrolide transmembrane transporter complex"/>
    <property type="evidence" value="ECO:0007669"/>
    <property type="project" value="InterPro"/>
</dbReference>
<dbReference type="GO" id="GO:0042597">
    <property type="term" value="C:periplasmic space"/>
    <property type="evidence" value="ECO:0007669"/>
    <property type="project" value="UniProtKB-SubCell"/>
</dbReference>
<dbReference type="Gene3D" id="2.40.30.170">
    <property type="match status" value="1"/>
</dbReference>
<dbReference type="NCBIfam" id="TIGR01730">
    <property type="entry name" value="RND_mfp"/>
    <property type="match status" value="1"/>
</dbReference>
<feature type="region of interest" description="Disordered" evidence="4">
    <location>
        <begin position="371"/>
        <end position="394"/>
    </location>
</feature>
<dbReference type="EMBL" id="PIPL01000001">
    <property type="protein sequence ID" value="RUO26239.1"/>
    <property type="molecule type" value="Genomic_DNA"/>
</dbReference>
<evidence type="ECO:0000256" key="2">
    <source>
        <dbReference type="ARBA" id="ARBA00009477"/>
    </source>
</evidence>
<keyword evidence="7" id="KW-1185">Reference proteome</keyword>
<dbReference type="PANTHER" id="PTHR32347">
    <property type="entry name" value="EFFLUX SYSTEM COMPONENT YKNX-RELATED"/>
    <property type="match status" value="1"/>
</dbReference>
<dbReference type="Gene3D" id="2.40.50.100">
    <property type="match status" value="1"/>
</dbReference>
<dbReference type="Gene3D" id="2.40.420.20">
    <property type="match status" value="1"/>
</dbReference>
<dbReference type="GO" id="GO:1990961">
    <property type="term" value="P:xenobiotic detoxification by transmembrane export across the plasma membrane"/>
    <property type="evidence" value="ECO:0007669"/>
    <property type="project" value="InterPro"/>
</dbReference>